<keyword evidence="3" id="KW-0597">Phosphoprotein</keyword>
<dbReference type="PANTHER" id="PTHR10015:SF337">
    <property type="entry name" value="HEAT STRESS TRANSCRIPTION FACTOR A-3"/>
    <property type="match status" value="1"/>
</dbReference>
<evidence type="ECO:0000256" key="2">
    <source>
        <dbReference type="ARBA" id="ARBA00011233"/>
    </source>
</evidence>
<proteinExistence type="inferred from homology"/>
<evidence type="ECO:0000256" key="6">
    <source>
        <dbReference type="ARBA" id="ARBA00023125"/>
    </source>
</evidence>
<keyword evidence="10" id="KW-0175">Coiled coil</keyword>
<dbReference type="GO" id="GO:0034605">
    <property type="term" value="P:cellular response to heat"/>
    <property type="evidence" value="ECO:0007669"/>
    <property type="project" value="TreeGrafter"/>
</dbReference>
<feature type="compositionally biased region" description="Polar residues" evidence="11">
    <location>
        <begin position="222"/>
        <end position="238"/>
    </location>
</feature>
<evidence type="ECO:0000256" key="7">
    <source>
        <dbReference type="ARBA" id="ARBA00023163"/>
    </source>
</evidence>
<keyword evidence="6" id="KW-0238">DNA-binding</keyword>
<dbReference type="PRINTS" id="PR00056">
    <property type="entry name" value="HSFDOMAIN"/>
</dbReference>
<keyword evidence="5" id="KW-0346">Stress response</keyword>
<dbReference type="InterPro" id="IPR036390">
    <property type="entry name" value="WH_DNA-bd_sf"/>
</dbReference>
<feature type="coiled-coil region" evidence="10">
    <location>
        <begin position="244"/>
        <end position="285"/>
    </location>
</feature>
<dbReference type="SMART" id="SM00415">
    <property type="entry name" value="HSF"/>
    <property type="match status" value="1"/>
</dbReference>
<dbReference type="EMBL" id="CM029037">
    <property type="protein sequence ID" value="KAG2658795.1"/>
    <property type="molecule type" value="Genomic_DNA"/>
</dbReference>
<evidence type="ECO:0000256" key="3">
    <source>
        <dbReference type="ARBA" id="ARBA00022553"/>
    </source>
</evidence>
<evidence type="ECO:0000313" key="14">
    <source>
        <dbReference type="Proteomes" id="UP000823388"/>
    </source>
</evidence>
<dbReference type="Gene3D" id="1.10.10.10">
    <property type="entry name" value="Winged helix-like DNA-binding domain superfamily/Winged helix DNA-binding domain"/>
    <property type="match status" value="1"/>
</dbReference>
<feature type="region of interest" description="Disordered" evidence="11">
    <location>
        <begin position="41"/>
        <end position="69"/>
    </location>
</feature>
<keyword evidence="8" id="KW-0539">Nucleus</keyword>
<evidence type="ECO:0000259" key="12">
    <source>
        <dbReference type="PROSITE" id="PS00434"/>
    </source>
</evidence>
<dbReference type="GO" id="GO:0006357">
    <property type="term" value="P:regulation of transcription by RNA polymerase II"/>
    <property type="evidence" value="ECO:0007669"/>
    <property type="project" value="TreeGrafter"/>
</dbReference>
<evidence type="ECO:0000256" key="11">
    <source>
        <dbReference type="SAM" id="MobiDB-lite"/>
    </source>
</evidence>
<dbReference type="SUPFAM" id="SSF46785">
    <property type="entry name" value="Winged helix' DNA-binding domain"/>
    <property type="match status" value="1"/>
</dbReference>
<feature type="region of interest" description="Disordered" evidence="11">
    <location>
        <begin position="329"/>
        <end position="359"/>
    </location>
</feature>
<dbReference type="GO" id="GO:0000978">
    <property type="term" value="F:RNA polymerase II cis-regulatory region sequence-specific DNA binding"/>
    <property type="evidence" value="ECO:0007669"/>
    <property type="project" value="TreeGrafter"/>
</dbReference>
<gene>
    <name evidence="13" type="ORF">PVAP13_1KG309400</name>
</gene>
<organism evidence="13 14">
    <name type="scientific">Panicum virgatum</name>
    <name type="common">Blackwell switchgrass</name>
    <dbReference type="NCBI Taxonomy" id="38727"/>
    <lineage>
        <taxon>Eukaryota</taxon>
        <taxon>Viridiplantae</taxon>
        <taxon>Streptophyta</taxon>
        <taxon>Embryophyta</taxon>
        <taxon>Tracheophyta</taxon>
        <taxon>Spermatophyta</taxon>
        <taxon>Magnoliopsida</taxon>
        <taxon>Liliopsida</taxon>
        <taxon>Poales</taxon>
        <taxon>Poaceae</taxon>
        <taxon>PACMAD clade</taxon>
        <taxon>Panicoideae</taxon>
        <taxon>Panicodae</taxon>
        <taxon>Paniceae</taxon>
        <taxon>Panicinae</taxon>
        <taxon>Panicum</taxon>
        <taxon>Panicum sect. Hiantes</taxon>
    </lineage>
</organism>
<dbReference type="Proteomes" id="UP000823388">
    <property type="component" value="Chromosome 1K"/>
</dbReference>
<comment type="subcellular location">
    <subcellularLocation>
        <location evidence="1">Nucleus</location>
    </subcellularLocation>
</comment>
<dbReference type="InterPro" id="IPR036388">
    <property type="entry name" value="WH-like_DNA-bd_sf"/>
</dbReference>
<dbReference type="InterPro" id="IPR000232">
    <property type="entry name" value="HSF_DNA-bd"/>
</dbReference>
<sequence length="562" mass="61886">MAGHGMSVPLPPEAYKFLAAPPLAAHFLLLLLPHLLSPVHPPRPRARRPPSHAAMDRADAGGSSSISDPDAPYSAAAALLLEPKLEDEELPLRQLASPGPFVPLDQLMPPAAEPPRPLEALLQGPQLPPFLSKTYDLVSEPALDVIISWGAAGNSFVVWDPSTFARDVLPHNFKHNNFSSFVRQLNTYGFRKVHADRWEFAHEDFLRDSKHLLKRIVRRRSSPTQQSSIQPGLSSGESSLDPELHTLRREKNALLEEVARLKQEHRQTIEQMSTLNHRLESAEDRQKQMVSFLAKLLQNPSFVRQLKLHREQKEIDSIRVKRKFLKHVPHSSIESGESSSQHGGDSGSQFPASSPMDTSAHDDIAELQNFLLEDDDLNFGMDPDNIGLDRVEQPDDIGVLVQSFDTQEELELGSGAQLLEMPPASGPLGQDPTIGRSKGKSVLCPGLDATSSEASYLGSISDTMGALSGTMLGTASTMMDADEEQMWGVDASAPLQSTCSGSSQQTFSSLASDPYLMDIANKPDKFWDLDFQTLEQGDLQLDKCAIDDPTLQQQQQRNMKDP</sequence>
<comment type="similarity">
    <text evidence="9">Belongs to the HSF family.</text>
</comment>
<dbReference type="GO" id="GO:0003700">
    <property type="term" value="F:DNA-binding transcription factor activity"/>
    <property type="evidence" value="ECO:0007669"/>
    <property type="project" value="InterPro"/>
</dbReference>
<keyword evidence="14" id="KW-1185">Reference proteome</keyword>
<keyword evidence="7" id="KW-0804">Transcription</keyword>
<evidence type="ECO:0000313" key="13">
    <source>
        <dbReference type="EMBL" id="KAG2658795.1"/>
    </source>
</evidence>
<evidence type="ECO:0000256" key="10">
    <source>
        <dbReference type="SAM" id="Coils"/>
    </source>
</evidence>
<keyword evidence="4" id="KW-0805">Transcription regulation</keyword>
<reference evidence="13" key="1">
    <citation type="submission" date="2020-05" db="EMBL/GenBank/DDBJ databases">
        <title>WGS assembly of Panicum virgatum.</title>
        <authorList>
            <person name="Lovell J.T."/>
            <person name="Jenkins J."/>
            <person name="Shu S."/>
            <person name="Juenger T.E."/>
            <person name="Schmutz J."/>
        </authorList>
    </citation>
    <scope>NUCLEOTIDE SEQUENCE</scope>
    <source>
        <strain evidence="13">AP13</strain>
    </source>
</reference>
<dbReference type="GO" id="GO:0005634">
    <property type="term" value="C:nucleus"/>
    <property type="evidence" value="ECO:0007669"/>
    <property type="project" value="UniProtKB-SubCell"/>
</dbReference>
<dbReference type="OrthoDB" id="60033at2759"/>
<evidence type="ECO:0000256" key="9">
    <source>
        <dbReference type="RuleBase" id="RU004020"/>
    </source>
</evidence>
<feature type="domain" description="HSF-type DNA-binding" evidence="12">
    <location>
        <begin position="169"/>
        <end position="193"/>
    </location>
</feature>
<dbReference type="Pfam" id="PF00447">
    <property type="entry name" value="HSF_DNA-bind"/>
    <property type="match status" value="1"/>
</dbReference>
<feature type="compositionally biased region" description="Low complexity" evidence="11">
    <location>
        <begin position="330"/>
        <end position="349"/>
    </location>
</feature>
<comment type="subunit">
    <text evidence="2">Homotrimer.</text>
</comment>
<evidence type="ECO:0000256" key="4">
    <source>
        <dbReference type="ARBA" id="ARBA00023015"/>
    </source>
</evidence>
<protein>
    <recommendedName>
        <fullName evidence="12">HSF-type DNA-binding domain-containing protein</fullName>
    </recommendedName>
</protein>
<name>A0A8T0XHS3_PANVG</name>
<evidence type="ECO:0000256" key="5">
    <source>
        <dbReference type="ARBA" id="ARBA00023016"/>
    </source>
</evidence>
<dbReference type="AlphaFoldDB" id="A0A8T0XHS3"/>
<feature type="region of interest" description="Disordered" evidence="11">
    <location>
        <begin position="217"/>
        <end position="242"/>
    </location>
</feature>
<dbReference type="PANTHER" id="PTHR10015">
    <property type="entry name" value="HEAT SHOCK TRANSCRIPTION FACTOR"/>
    <property type="match status" value="1"/>
</dbReference>
<evidence type="ECO:0000256" key="1">
    <source>
        <dbReference type="ARBA" id="ARBA00004123"/>
    </source>
</evidence>
<comment type="caution">
    <text evidence="13">The sequence shown here is derived from an EMBL/GenBank/DDBJ whole genome shotgun (WGS) entry which is preliminary data.</text>
</comment>
<accession>A0A8T0XHS3</accession>
<evidence type="ECO:0000256" key="8">
    <source>
        <dbReference type="ARBA" id="ARBA00023242"/>
    </source>
</evidence>
<dbReference type="FunFam" id="1.10.10.10:FF:000037">
    <property type="entry name" value="Heat stress transcription factor B-4"/>
    <property type="match status" value="1"/>
</dbReference>
<dbReference type="PROSITE" id="PS00434">
    <property type="entry name" value="HSF_DOMAIN"/>
    <property type="match status" value="1"/>
</dbReference>